<protein>
    <recommendedName>
        <fullName evidence="6">Serine protease</fullName>
        <ecNumber evidence="6">3.4.21.-</ecNumber>
    </recommendedName>
</protein>
<evidence type="ECO:0000256" key="2">
    <source>
        <dbReference type="ARBA" id="ARBA00022670"/>
    </source>
</evidence>
<dbReference type="InterPro" id="IPR050966">
    <property type="entry name" value="Glutamyl_endopeptidase"/>
</dbReference>
<comment type="caution">
    <text evidence="8">The sequence shown here is derived from an EMBL/GenBank/DDBJ whole genome shotgun (WGS) entry which is preliminary data.</text>
</comment>
<name>A0A9W9Y6R9_9CNID</name>
<keyword evidence="4 6" id="KW-0378">Hydrolase</keyword>
<dbReference type="PANTHER" id="PTHR15462">
    <property type="entry name" value="SERINE PROTEASE"/>
    <property type="match status" value="1"/>
</dbReference>
<reference evidence="8" key="1">
    <citation type="submission" date="2023-01" db="EMBL/GenBank/DDBJ databases">
        <title>Genome assembly of the deep-sea coral Lophelia pertusa.</title>
        <authorList>
            <person name="Herrera S."/>
            <person name="Cordes E."/>
        </authorList>
    </citation>
    <scope>NUCLEOTIDE SEQUENCE</scope>
    <source>
        <strain evidence="8">USNM1676648</strain>
        <tissue evidence="8">Polyp</tissue>
    </source>
</reference>
<dbReference type="EMBL" id="MU827976">
    <property type="protein sequence ID" value="KAJ7312810.1"/>
    <property type="molecule type" value="Genomic_DNA"/>
</dbReference>
<comment type="similarity">
    <text evidence="1 6">Belongs to the peptidase S1B family.</text>
</comment>
<dbReference type="InterPro" id="IPR009003">
    <property type="entry name" value="Peptidase_S1_PA"/>
</dbReference>
<gene>
    <name evidence="8" type="primary">PRSS35_3</name>
    <name evidence="8" type="ORF">OS493_039486</name>
</gene>
<dbReference type="AlphaFoldDB" id="A0A9W9Y6R9"/>
<evidence type="ECO:0000256" key="5">
    <source>
        <dbReference type="ARBA" id="ARBA00022825"/>
    </source>
</evidence>
<keyword evidence="3" id="KW-0732">Signal</keyword>
<dbReference type="GO" id="GO:0004252">
    <property type="term" value="F:serine-type endopeptidase activity"/>
    <property type="evidence" value="ECO:0007669"/>
    <property type="project" value="InterPro"/>
</dbReference>
<keyword evidence="9" id="KW-1185">Reference proteome</keyword>
<dbReference type="PROSITE" id="PS50240">
    <property type="entry name" value="TRYPSIN_DOM"/>
    <property type="match status" value="1"/>
</dbReference>
<evidence type="ECO:0000259" key="7">
    <source>
        <dbReference type="PROSITE" id="PS50240"/>
    </source>
</evidence>
<evidence type="ECO:0000256" key="6">
    <source>
        <dbReference type="RuleBase" id="RU004296"/>
    </source>
</evidence>
<dbReference type="EC" id="3.4.21.-" evidence="6"/>
<keyword evidence="5 6" id="KW-0720">Serine protease</keyword>
<dbReference type="PANTHER" id="PTHR15462:SF8">
    <property type="entry name" value="SERINE PROTEASE"/>
    <property type="match status" value="1"/>
</dbReference>
<evidence type="ECO:0000313" key="9">
    <source>
        <dbReference type="Proteomes" id="UP001163046"/>
    </source>
</evidence>
<feature type="domain" description="Peptidase S1" evidence="7">
    <location>
        <begin position="76"/>
        <end position="296"/>
    </location>
</feature>
<dbReference type="InterPro" id="IPR008256">
    <property type="entry name" value="Peptidase_S1B"/>
</dbReference>
<accession>A0A9W9Y6R9</accession>
<proteinExistence type="inferred from homology"/>
<dbReference type="OrthoDB" id="10037376at2759"/>
<evidence type="ECO:0000256" key="4">
    <source>
        <dbReference type="ARBA" id="ARBA00022801"/>
    </source>
</evidence>
<dbReference type="SUPFAM" id="SSF50494">
    <property type="entry name" value="Trypsin-like serine proteases"/>
    <property type="match status" value="1"/>
</dbReference>
<dbReference type="Proteomes" id="UP001163046">
    <property type="component" value="Unassembled WGS sequence"/>
</dbReference>
<dbReference type="InterPro" id="IPR043504">
    <property type="entry name" value="Peptidase_S1_PA_chymotrypsin"/>
</dbReference>
<dbReference type="InterPro" id="IPR001254">
    <property type="entry name" value="Trypsin_dom"/>
</dbReference>
<dbReference type="Pfam" id="PF00089">
    <property type="entry name" value="Trypsin"/>
    <property type="match status" value="1"/>
</dbReference>
<organism evidence="8 9">
    <name type="scientific">Desmophyllum pertusum</name>
    <dbReference type="NCBI Taxonomy" id="174260"/>
    <lineage>
        <taxon>Eukaryota</taxon>
        <taxon>Metazoa</taxon>
        <taxon>Cnidaria</taxon>
        <taxon>Anthozoa</taxon>
        <taxon>Hexacorallia</taxon>
        <taxon>Scleractinia</taxon>
        <taxon>Caryophylliina</taxon>
        <taxon>Caryophylliidae</taxon>
        <taxon>Desmophyllum</taxon>
    </lineage>
</organism>
<evidence type="ECO:0000313" key="8">
    <source>
        <dbReference type="EMBL" id="KAJ7312810.1"/>
    </source>
</evidence>
<dbReference type="GO" id="GO:0006508">
    <property type="term" value="P:proteolysis"/>
    <property type="evidence" value="ECO:0007669"/>
    <property type="project" value="UniProtKB-KW"/>
</dbReference>
<dbReference type="PRINTS" id="PR00839">
    <property type="entry name" value="V8PROTEASE"/>
</dbReference>
<dbReference type="Gene3D" id="2.40.10.10">
    <property type="entry name" value="Trypsin-like serine proteases"/>
    <property type="match status" value="2"/>
</dbReference>
<keyword evidence="2 6" id="KW-0645">Protease</keyword>
<sequence>VTAESGFEFNEALNDAKRFVEDKTSRRSANDDIDQTIQLQSRSNISWEFLVNSFNLTTEDLELRDTNERVRVKRKIIGADERKQLPSSRAQKSPHSAACKVSCKGFCSWSCSGILIGPLHVLTSAHCIDGVNVATLQAGFLERNGRLKWYNVAKAYIPLRWNVDGDYAVLKLKRLPSRRSHVSVTPMALPKNSMISITGFPGDKDPESLWISKCRALLVTSGLIWNDCDVKRGSSGSGVLAKDNSSGSPRTVVVGVLSGDRSLVLIQNGRTRKVRLNVAVHLTGPKLSQINEWTNG</sequence>
<feature type="non-terminal residue" evidence="8">
    <location>
        <position position="296"/>
    </location>
</feature>
<evidence type="ECO:0000256" key="3">
    <source>
        <dbReference type="ARBA" id="ARBA00022729"/>
    </source>
</evidence>
<evidence type="ECO:0000256" key="1">
    <source>
        <dbReference type="ARBA" id="ARBA00008764"/>
    </source>
</evidence>